<reference evidence="4 5" key="1">
    <citation type="submission" date="2006-09" db="EMBL/GenBank/DDBJ databases">
        <authorList>
            <person name="Emerson D."/>
            <person name="Ferriera S."/>
            <person name="Johnson J."/>
            <person name="Kravitz S."/>
            <person name="Halpern A."/>
            <person name="Remington K."/>
            <person name="Beeson K."/>
            <person name="Tran B."/>
            <person name="Rogers Y.-H."/>
            <person name="Friedman R."/>
            <person name="Venter J.C."/>
        </authorList>
    </citation>
    <scope>NUCLEOTIDE SEQUENCE [LARGE SCALE GENOMIC DNA]</scope>
    <source>
        <strain evidence="4 5">PV-1</strain>
    </source>
</reference>
<dbReference type="Pfam" id="PF02581">
    <property type="entry name" value="TMP-TENI"/>
    <property type="match status" value="1"/>
</dbReference>
<dbReference type="GO" id="GO:0005737">
    <property type="term" value="C:cytoplasm"/>
    <property type="evidence" value="ECO:0007669"/>
    <property type="project" value="TreeGrafter"/>
</dbReference>
<comment type="caution">
    <text evidence="4">The sequence shown here is derived from an EMBL/GenBank/DDBJ whole genome shotgun (WGS) entry which is preliminary data.</text>
</comment>
<gene>
    <name evidence="4" type="ORF">SPV1_12565</name>
</gene>
<dbReference type="PANTHER" id="PTHR20857:SF15">
    <property type="entry name" value="THIAMINE-PHOSPHATE SYNTHASE"/>
    <property type="match status" value="1"/>
</dbReference>
<dbReference type="SUPFAM" id="SSF51391">
    <property type="entry name" value="Thiamin phosphate synthase"/>
    <property type="match status" value="1"/>
</dbReference>
<dbReference type="EMBL" id="AATS01000019">
    <property type="protein sequence ID" value="EAU53688.1"/>
    <property type="molecule type" value="Genomic_DNA"/>
</dbReference>
<dbReference type="RefSeq" id="WP_009850026.1">
    <property type="nucleotide sequence ID" value="NZ_DS022294.1"/>
</dbReference>
<name>Q0EWI9_9PROT</name>
<keyword evidence="2" id="KW-0784">Thiamine biosynthesis</keyword>
<dbReference type="GO" id="GO:0009228">
    <property type="term" value="P:thiamine biosynthetic process"/>
    <property type="evidence" value="ECO:0007669"/>
    <property type="project" value="UniProtKB-KW"/>
</dbReference>
<dbReference type="GO" id="GO:0004789">
    <property type="term" value="F:thiamine-phosphate diphosphorylase activity"/>
    <property type="evidence" value="ECO:0007669"/>
    <property type="project" value="TreeGrafter"/>
</dbReference>
<dbReference type="CDD" id="cd00564">
    <property type="entry name" value="TMP_TenI"/>
    <property type="match status" value="1"/>
</dbReference>
<dbReference type="InterPro" id="IPR022998">
    <property type="entry name" value="ThiamineP_synth_TenI"/>
</dbReference>
<evidence type="ECO:0000256" key="2">
    <source>
        <dbReference type="ARBA" id="ARBA00022977"/>
    </source>
</evidence>
<dbReference type="OrthoDB" id="9815348at2"/>
<dbReference type="InterPro" id="IPR036206">
    <property type="entry name" value="ThiamineP_synth_sf"/>
</dbReference>
<dbReference type="eggNOG" id="COG0352">
    <property type="taxonomic scope" value="Bacteria"/>
</dbReference>
<dbReference type="InterPro" id="IPR013785">
    <property type="entry name" value="Aldolase_TIM"/>
</dbReference>
<proteinExistence type="predicted"/>
<dbReference type="PANTHER" id="PTHR20857">
    <property type="entry name" value="THIAMINE-PHOSPHATE PYROPHOSPHORYLASE"/>
    <property type="match status" value="1"/>
</dbReference>
<sequence>MTVTPPALTLITDTSRYSGDAFFDAVEQSLTGGLDAVLLREKTLSSAKLLAMASRLRELTRVHGAQLIIHSQADIAEAVDADGVHLAARDIGTIPLVRGWLNDPAKMIAASCHNAQELALAAQAGADYATLSPVFPTASHPGSACLGVDDFRRLAEQAALPVVALGGITTHNCNELDWPYMAVISAIAGAASPCDATRLLRSCD</sequence>
<comment type="pathway">
    <text evidence="1">Cofactor biosynthesis; thiamine diphosphate biosynthesis.</text>
</comment>
<dbReference type="HOGENOM" id="CLU_018272_3_4_0"/>
<organism evidence="4 5">
    <name type="scientific">Mariprofundus ferrooxydans PV-1</name>
    <dbReference type="NCBI Taxonomy" id="314345"/>
    <lineage>
        <taxon>Bacteria</taxon>
        <taxon>Pseudomonadati</taxon>
        <taxon>Pseudomonadota</taxon>
        <taxon>Candidatius Mariprofundia</taxon>
        <taxon>Mariprofundales</taxon>
        <taxon>Mariprofundaceae</taxon>
        <taxon>Mariprofundus</taxon>
    </lineage>
</organism>
<dbReference type="AlphaFoldDB" id="Q0EWI9"/>
<evidence type="ECO:0000313" key="4">
    <source>
        <dbReference type="EMBL" id="EAU53688.1"/>
    </source>
</evidence>
<feature type="domain" description="Thiamine phosphate synthase/TenI" evidence="3">
    <location>
        <begin position="8"/>
        <end position="176"/>
    </location>
</feature>
<dbReference type="Proteomes" id="UP000005297">
    <property type="component" value="Unassembled WGS sequence"/>
</dbReference>
<keyword evidence="5" id="KW-1185">Reference proteome</keyword>
<evidence type="ECO:0000313" key="5">
    <source>
        <dbReference type="Proteomes" id="UP000005297"/>
    </source>
</evidence>
<protein>
    <submittedName>
        <fullName evidence="4">Thiamine monophosphate synthase</fullName>
    </submittedName>
</protein>
<accession>Q0EWI9</accession>
<dbReference type="Gene3D" id="3.20.20.70">
    <property type="entry name" value="Aldolase class I"/>
    <property type="match status" value="1"/>
</dbReference>
<evidence type="ECO:0000259" key="3">
    <source>
        <dbReference type="Pfam" id="PF02581"/>
    </source>
</evidence>
<dbReference type="InParanoid" id="Q0EWI9"/>
<dbReference type="STRING" id="314344.AL013_08650"/>
<evidence type="ECO:0000256" key="1">
    <source>
        <dbReference type="ARBA" id="ARBA00004948"/>
    </source>
</evidence>